<dbReference type="GO" id="GO:0001786">
    <property type="term" value="F:phosphatidylserine binding"/>
    <property type="evidence" value="ECO:0007669"/>
    <property type="project" value="TreeGrafter"/>
</dbReference>
<dbReference type="GO" id="GO:0005544">
    <property type="term" value="F:calcium-dependent phospholipid binding"/>
    <property type="evidence" value="ECO:0007669"/>
    <property type="project" value="InterPro"/>
</dbReference>
<dbReference type="InterPro" id="IPR001464">
    <property type="entry name" value="Annexin"/>
</dbReference>
<sequence length="571" mass="61434">MNHRYNTDTSPVTRPSPGYGPNDIAPGDGTGEAEALRKAMKGFGTDEDMLIDVLCYPDPLQMALIRTTYEEMFGRSLEKDIKSDTSGLFEVALVGLAGGPLEHDINWLNGSLSGLLVSGDGQAVADVLVGRSDADLQAISAAFERRFGRSLVERVRGKINGAMGEFLAGVLECRRPGVDAVIKEQSVVDDAKRVYLMMMADTDVQDSEACDLFLHSSDQRLVAVDKVLQDHHGSNLLQFLQENTTGSVQSSLVQIFLNAQDPVAYLAELLSSAADSKRIIDLLIRLHWDSNFDAAKIKLRDYHGIDFRAVIRNEVSSGPCQTLALKLYDGQGIGSAVTCLINQFVSASGNDDNRGVFLNPPRDGSNGDYTGNLAWPLESIQTIRWSSDFEAWNLRIYADNSISGFTKTLTTGSNSGSGSKDATFEWRVTTLVNFVSMPVFYLVLCEGTEGCDSEIHSHYFNITLPSSISSANSSLTASTSAAEESSESAAANSGLTTGAKVGIGIGVPGFVLVAGAIVFFARRGRHQAHSTVLPVHATTGGSMAQEDKPELLGQVRAELTPEGARFELDGR</sequence>
<dbReference type="PROSITE" id="PS51897">
    <property type="entry name" value="ANNEXIN_2"/>
    <property type="match status" value="1"/>
</dbReference>
<keyword evidence="5" id="KW-0812">Transmembrane</keyword>
<feature type="region of interest" description="Disordered" evidence="4">
    <location>
        <begin position="1"/>
        <end position="30"/>
    </location>
</feature>
<dbReference type="Pfam" id="PF00191">
    <property type="entry name" value="Annexin"/>
    <property type="match status" value="1"/>
</dbReference>
<dbReference type="GO" id="GO:0005737">
    <property type="term" value="C:cytoplasm"/>
    <property type="evidence" value="ECO:0007669"/>
    <property type="project" value="TreeGrafter"/>
</dbReference>
<evidence type="ECO:0008006" key="8">
    <source>
        <dbReference type="Google" id="ProtNLM"/>
    </source>
</evidence>
<evidence type="ECO:0000256" key="3">
    <source>
        <dbReference type="ARBA" id="ARBA00023216"/>
    </source>
</evidence>
<evidence type="ECO:0000313" key="7">
    <source>
        <dbReference type="Proteomes" id="UP001194746"/>
    </source>
</evidence>
<dbReference type="EMBL" id="VCAU01000002">
    <property type="protein sequence ID" value="KAF9894840.1"/>
    <property type="molecule type" value="Genomic_DNA"/>
</dbReference>
<keyword evidence="7" id="KW-1185">Reference proteome</keyword>
<comment type="similarity">
    <text evidence="1">Belongs to the annexin family.</text>
</comment>
<keyword evidence="3" id="KW-0041">Annexin</keyword>
<keyword evidence="5" id="KW-1133">Transmembrane helix</keyword>
<organism evidence="6 7">
    <name type="scientific">Aspergillus nanangensis</name>
    <dbReference type="NCBI Taxonomy" id="2582783"/>
    <lineage>
        <taxon>Eukaryota</taxon>
        <taxon>Fungi</taxon>
        <taxon>Dikarya</taxon>
        <taxon>Ascomycota</taxon>
        <taxon>Pezizomycotina</taxon>
        <taxon>Eurotiomycetes</taxon>
        <taxon>Eurotiomycetidae</taxon>
        <taxon>Eurotiales</taxon>
        <taxon>Aspergillaceae</taxon>
        <taxon>Aspergillus</taxon>
        <taxon>Aspergillus subgen. Circumdati</taxon>
    </lineage>
</organism>
<dbReference type="Gene3D" id="1.10.220.10">
    <property type="entry name" value="Annexin"/>
    <property type="match status" value="2"/>
</dbReference>
<dbReference type="SUPFAM" id="SSF47874">
    <property type="entry name" value="Annexin"/>
    <property type="match status" value="1"/>
</dbReference>
<dbReference type="AlphaFoldDB" id="A0AAD4CY26"/>
<dbReference type="InterPro" id="IPR018502">
    <property type="entry name" value="Annexin_repeat"/>
</dbReference>
<proteinExistence type="inferred from homology"/>
<dbReference type="InterPro" id="IPR037104">
    <property type="entry name" value="Annexin_sf"/>
</dbReference>
<evidence type="ECO:0000256" key="1">
    <source>
        <dbReference type="ARBA" id="ARBA00007831"/>
    </source>
</evidence>
<evidence type="ECO:0000256" key="4">
    <source>
        <dbReference type="SAM" id="MobiDB-lite"/>
    </source>
</evidence>
<dbReference type="GO" id="GO:0005634">
    <property type="term" value="C:nucleus"/>
    <property type="evidence" value="ECO:0007669"/>
    <property type="project" value="TreeGrafter"/>
</dbReference>
<dbReference type="GO" id="GO:0012506">
    <property type="term" value="C:vesicle membrane"/>
    <property type="evidence" value="ECO:0007669"/>
    <property type="project" value="TreeGrafter"/>
</dbReference>
<reference evidence="6" key="2">
    <citation type="submission" date="2020-02" db="EMBL/GenBank/DDBJ databases">
        <authorList>
            <person name="Gilchrist C.L.M."/>
            <person name="Chooi Y.-H."/>
        </authorList>
    </citation>
    <scope>NUCLEOTIDE SEQUENCE</scope>
    <source>
        <strain evidence="6">MST-FP2251</strain>
    </source>
</reference>
<name>A0AAD4CY26_ASPNN</name>
<dbReference type="FunFam" id="1.10.220.10:FF:000005">
    <property type="entry name" value="Annexin"/>
    <property type="match status" value="1"/>
</dbReference>
<dbReference type="PANTHER" id="PTHR10502">
    <property type="entry name" value="ANNEXIN"/>
    <property type="match status" value="1"/>
</dbReference>
<evidence type="ECO:0000313" key="6">
    <source>
        <dbReference type="EMBL" id="KAF9894840.1"/>
    </source>
</evidence>
<evidence type="ECO:0000256" key="2">
    <source>
        <dbReference type="ARBA" id="ARBA00022737"/>
    </source>
</evidence>
<accession>A0AAD4CY26</accession>
<feature type="transmembrane region" description="Helical" evidence="5">
    <location>
        <begin position="501"/>
        <end position="521"/>
    </location>
</feature>
<dbReference type="PANTHER" id="PTHR10502:SF179">
    <property type="entry name" value="ANNEXIN"/>
    <property type="match status" value="1"/>
</dbReference>
<dbReference type="GO" id="GO:0005886">
    <property type="term" value="C:plasma membrane"/>
    <property type="evidence" value="ECO:0007669"/>
    <property type="project" value="TreeGrafter"/>
</dbReference>
<dbReference type="SMART" id="SM00335">
    <property type="entry name" value="ANX"/>
    <property type="match status" value="2"/>
</dbReference>
<dbReference type="GO" id="GO:0005509">
    <property type="term" value="F:calcium ion binding"/>
    <property type="evidence" value="ECO:0007669"/>
    <property type="project" value="InterPro"/>
</dbReference>
<comment type="caution">
    <text evidence="6">The sequence shown here is derived from an EMBL/GenBank/DDBJ whole genome shotgun (WGS) entry which is preliminary data.</text>
</comment>
<keyword evidence="2" id="KW-0677">Repeat</keyword>
<reference evidence="6" key="1">
    <citation type="journal article" date="2019" name="Beilstein J. Org. Chem.">
        <title>Nanangenines: drimane sesquiterpenoids as the dominant metabolite cohort of a novel Australian fungus, Aspergillus nanangensis.</title>
        <authorList>
            <person name="Lacey H.J."/>
            <person name="Gilchrist C.L.M."/>
            <person name="Crombie A."/>
            <person name="Kalaitzis J.A."/>
            <person name="Vuong D."/>
            <person name="Rutledge P.J."/>
            <person name="Turner P."/>
            <person name="Pitt J.I."/>
            <person name="Lacey E."/>
            <person name="Chooi Y.H."/>
            <person name="Piggott A.M."/>
        </authorList>
    </citation>
    <scope>NUCLEOTIDE SEQUENCE</scope>
    <source>
        <strain evidence="6">MST-FP2251</strain>
    </source>
</reference>
<keyword evidence="5" id="KW-0472">Membrane</keyword>
<evidence type="ECO:0000256" key="5">
    <source>
        <dbReference type="SAM" id="Phobius"/>
    </source>
</evidence>
<gene>
    <name evidence="6" type="ORF">FE257_004461</name>
</gene>
<protein>
    <recommendedName>
        <fullName evidence="8">Annexin</fullName>
    </recommendedName>
</protein>
<dbReference type="PRINTS" id="PR00196">
    <property type="entry name" value="ANNEXIN"/>
</dbReference>
<dbReference type="Proteomes" id="UP001194746">
    <property type="component" value="Unassembled WGS sequence"/>
</dbReference>